<comment type="caution">
    <text evidence="2">The sequence shown here is derived from an EMBL/GenBank/DDBJ whole genome shotgun (WGS) entry which is preliminary data.</text>
</comment>
<feature type="region of interest" description="Disordered" evidence="1">
    <location>
        <begin position="216"/>
        <end position="291"/>
    </location>
</feature>
<feature type="region of interest" description="Disordered" evidence="1">
    <location>
        <begin position="169"/>
        <end position="193"/>
    </location>
</feature>
<dbReference type="Proteomes" id="UP001347796">
    <property type="component" value="Unassembled WGS sequence"/>
</dbReference>
<feature type="compositionally biased region" description="Polar residues" evidence="1">
    <location>
        <begin position="80"/>
        <end position="90"/>
    </location>
</feature>
<organism evidence="2 3">
    <name type="scientific">Patella caerulea</name>
    <name type="common">Rayed Mediterranean limpet</name>
    <dbReference type="NCBI Taxonomy" id="87958"/>
    <lineage>
        <taxon>Eukaryota</taxon>
        <taxon>Metazoa</taxon>
        <taxon>Spiralia</taxon>
        <taxon>Lophotrochozoa</taxon>
        <taxon>Mollusca</taxon>
        <taxon>Gastropoda</taxon>
        <taxon>Patellogastropoda</taxon>
        <taxon>Patelloidea</taxon>
        <taxon>Patellidae</taxon>
        <taxon>Patella</taxon>
    </lineage>
</organism>
<sequence length="651" mass="74944">MSYVDIESFWKEHQHSLKQIRNKLGKNRPTKVRVGSGSSTRSNPRYTHKNTSYNTGKPILNNQNGIKQRRDLPLKVRIASGSSTRSTPSEIENVPLRKSALTPPISSRKYSPAHSHPPFGKYRKSPPAHLSRLESPKTAEVNNGRKLRGSKFDVVPPVKPKKAFERKVDYDSWGDDSGNESDDEQVHYMPQPHPVAFYPPPTVVYGAPFPVYYPPPPKGARGNRRGQKKKSDRGYKDMYRDRRSYNSKRKSKSKPPRSPLRSPLVTRRSVPRKRNDDSFDTPSASCPSCVTDLSEDEKPRYQYIFAGHNTYDPYGEEMDNSPATYLIKKPKFASDFVDWFIEECLLEEFVPDALIEIYDELEQQAARYGNSFPSARESDPEKLIRAFYKPTLQVCEDFLGREIDKMLREIVLDAINSLADDQIMEKIERIDPLEEWLNKLINETIHHCCYDIVKDSAVEMADDHIEREYRNNILDDVITDYIIEIGPSLVNDSVFEFLLERFIDEEVIKPEVADDSREIAKEIIQSYDNKIIKRELQAVTRQAEDKLADSLCLEYLLSTIARQGQLWTESDYASRYLDNIVVNTLIEQFLTVLHNRDKTLNNKPLKKLHQKVVTDVALDVLLQKLSSTLDEDIADVDEYERGILEDLEPPL</sequence>
<proteinExistence type="predicted"/>
<protein>
    <submittedName>
        <fullName evidence="2">Uncharacterized protein</fullName>
    </submittedName>
</protein>
<gene>
    <name evidence="2" type="ORF">SNE40_016731</name>
</gene>
<feature type="region of interest" description="Disordered" evidence="1">
    <location>
        <begin position="78"/>
        <end position="155"/>
    </location>
</feature>
<evidence type="ECO:0000313" key="3">
    <source>
        <dbReference type="Proteomes" id="UP001347796"/>
    </source>
</evidence>
<dbReference type="EMBL" id="JAZGQO010000011">
    <property type="protein sequence ID" value="KAK6173244.1"/>
    <property type="molecule type" value="Genomic_DNA"/>
</dbReference>
<feature type="compositionally biased region" description="Basic and acidic residues" evidence="1">
    <location>
        <begin position="232"/>
        <end position="244"/>
    </location>
</feature>
<evidence type="ECO:0000313" key="2">
    <source>
        <dbReference type="EMBL" id="KAK6173244.1"/>
    </source>
</evidence>
<feature type="compositionally biased region" description="Basic residues" evidence="1">
    <location>
        <begin position="221"/>
        <end position="231"/>
    </location>
</feature>
<feature type="compositionally biased region" description="Basic residues" evidence="1">
    <location>
        <begin position="245"/>
        <end position="255"/>
    </location>
</feature>
<accession>A0AAN8JCG3</accession>
<feature type="compositionally biased region" description="Acidic residues" evidence="1">
    <location>
        <begin position="172"/>
        <end position="183"/>
    </location>
</feature>
<dbReference type="AlphaFoldDB" id="A0AAN8JCG3"/>
<feature type="compositionally biased region" description="Basic residues" evidence="1">
    <location>
        <begin position="21"/>
        <end position="31"/>
    </location>
</feature>
<feature type="compositionally biased region" description="Low complexity" evidence="1">
    <location>
        <begin position="259"/>
        <end position="268"/>
    </location>
</feature>
<reference evidence="2 3" key="1">
    <citation type="submission" date="2024-01" db="EMBL/GenBank/DDBJ databases">
        <title>The genome of the rayed Mediterranean limpet Patella caerulea (Linnaeus, 1758).</title>
        <authorList>
            <person name="Anh-Thu Weber A."/>
            <person name="Halstead-Nussloch G."/>
        </authorList>
    </citation>
    <scope>NUCLEOTIDE SEQUENCE [LARGE SCALE GENOMIC DNA]</scope>
    <source>
        <strain evidence="2">AATW-2023a</strain>
        <tissue evidence="2">Whole specimen</tissue>
    </source>
</reference>
<name>A0AAN8JCG3_PATCE</name>
<feature type="region of interest" description="Disordered" evidence="1">
    <location>
        <begin position="21"/>
        <end position="63"/>
    </location>
</feature>
<feature type="compositionally biased region" description="Polar residues" evidence="1">
    <location>
        <begin position="36"/>
        <end position="63"/>
    </location>
</feature>
<keyword evidence="3" id="KW-1185">Reference proteome</keyword>
<evidence type="ECO:0000256" key="1">
    <source>
        <dbReference type="SAM" id="MobiDB-lite"/>
    </source>
</evidence>